<feature type="region of interest" description="Disordered" evidence="4">
    <location>
        <begin position="48"/>
        <end position="70"/>
    </location>
</feature>
<dbReference type="SUPFAM" id="SSF48403">
    <property type="entry name" value="Ankyrin repeat"/>
    <property type="match status" value="1"/>
</dbReference>
<keyword evidence="6" id="KW-1185">Reference proteome</keyword>
<gene>
    <name evidence="5" type="ORF">CSUB01_10199</name>
</gene>
<protein>
    <submittedName>
        <fullName evidence="5">Uncharacterized protein</fullName>
    </submittedName>
</protein>
<dbReference type="eggNOG" id="ENOG502REFN">
    <property type="taxonomic scope" value="Eukaryota"/>
</dbReference>
<dbReference type="PROSITE" id="PS50297">
    <property type="entry name" value="ANK_REP_REGION"/>
    <property type="match status" value="1"/>
</dbReference>
<evidence type="ECO:0000256" key="3">
    <source>
        <dbReference type="PROSITE-ProRule" id="PRU00023"/>
    </source>
</evidence>
<dbReference type="OrthoDB" id="4838747at2759"/>
<keyword evidence="1" id="KW-0677">Repeat</keyword>
<evidence type="ECO:0000256" key="2">
    <source>
        <dbReference type="ARBA" id="ARBA00023043"/>
    </source>
</evidence>
<evidence type="ECO:0000256" key="1">
    <source>
        <dbReference type="ARBA" id="ARBA00022737"/>
    </source>
</evidence>
<dbReference type="InterPro" id="IPR036770">
    <property type="entry name" value="Ankyrin_rpt-contain_sf"/>
</dbReference>
<accession>A0A066Y0P5</accession>
<dbReference type="HOGENOM" id="CLU_541857_0_0_1"/>
<proteinExistence type="predicted"/>
<comment type="caution">
    <text evidence="5">The sequence shown here is derived from an EMBL/GenBank/DDBJ whole genome shotgun (WGS) entry which is preliminary data.</text>
</comment>
<evidence type="ECO:0000313" key="6">
    <source>
        <dbReference type="Proteomes" id="UP000027238"/>
    </source>
</evidence>
<sequence length="503" mass="54621">MASPAHTSPRKQDNGGAGLGSLPPEISHAIAVALLRPRIPSLQAESEWDPVLDSGDGNTEHTHTPPSTGLRDVAALAATSRKWHSVANPLLHTAALALDLIASQALPHQEAIIADWNPGLTHLKHTVKLFKDPWYSVSPTKREPLLFWGASSGRLDLLQRLLSHVAESLMCFVLGARLLVPWRCASGKHAFWLPQQSRPGGPDGNGSGGANDASEPCFETLLHSASRAGQDHVVEWILHQAKENRRPGRSASPDFDLDAEAQLVCHCPSPHMDVGDGNPSEACASPLHLALIHGHHSTAKILMRHGAVWDRCLSFSLGVTGLHIMAATGATDLIEWVAGWPCRLLAQNAPMHDWPDERGFSSLHYACLAPNGGGGGGGDDKDEVKGGGGMVRDQQDAQAARLVSNLLGLGAVLETQNRQEAEQRLERERVRIWGPHWGSDSWAWNGIDVVHWPYRLAFWEQRMEPFEFAQMEPAAFAAARGNQPMARALQAAADRKRRDEAGR</sequence>
<dbReference type="InterPro" id="IPR002110">
    <property type="entry name" value="Ankyrin_rpt"/>
</dbReference>
<dbReference type="EMBL" id="JMSE01000148">
    <property type="protein sequence ID" value="KDN71616.1"/>
    <property type="molecule type" value="Genomic_DNA"/>
</dbReference>
<evidence type="ECO:0000256" key="4">
    <source>
        <dbReference type="SAM" id="MobiDB-lite"/>
    </source>
</evidence>
<dbReference type="AlphaFoldDB" id="A0A066Y0P5"/>
<dbReference type="STRING" id="1173701.A0A066Y0P5"/>
<dbReference type="PANTHER" id="PTHR24198:SF165">
    <property type="entry name" value="ANKYRIN REPEAT-CONTAINING PROTEIN-RELATED"/>
    <property type="match status" value="1"/>
</dbReference>
<reference evidence="6" key="1">
    <citation type="journal article" date="2014" name="Genome Announc.">
        <title>Draft genome sequence of Colletotrichum sublineola, a destructive pathogen of cultivated sorghum.</title>
        <authorList>
            <person name="Baroncelli R."/>
            <person name="Sanz-Martin J.M."/>
            <person name="Rech G.E."/>
            <person name="Sukno S.A."/>
            <person name="Thon M.R."/>
        </authorList>
    </citation>
    <scope>NUCLEOTIDE SEQUENCE [LARGE SCALE GENOMIC DNA]</scope>
    <source>
        <strain evidence="6">TX430BB</strain>
    </source>
</reference>
<dbReference type="PROSITE" id="PS50088">
    <property type="entry name" value="ANK_REPEAT"/>
    <property type="match status" value="1"/>
</dbReference>
<dbReference type="PANTHER" id="PTHR24198">
    <property type="entry name" value="ANKYRIN REPEAT AND PROTEIN KINASE DOMAIN-CONTAINING PROTEIN"/>
    <property type="match status" value="1"/>
</dbReference>
<feature type="region of interest" description="Disordered" evidence="4">
    <location>
        <begin position="1"/>
        <end position="22"/>
    </location>
</feature>
<name>A0A066Y0P5_COLSU</name>
<dbReference type="Proteomes" id="UP000027238">
    <property type="component" value="Unassembled WGS sequence"/>
</dbReference>
<dbReference type="SMART" id="SM00248">
    <property type="entry name" value="ANK"/>
    <property type="match status" value="4"/>
</dbReference>
<dbReference type="GO" id="GO:0005737">
    <property type="term" value="C:cytoplasm"/>
    <property type="evidence" value="ECO:0007669"/>
    <property type="project" value="TreeGrafter"/>
</dbReference>
<feature type="repeat" description="ANK" evidence="3">
    <location>
        <begin position="282"/>
        <end position="307"/>
    </location>
</feature>
<dbReference type="Pfam" id="PF00023">
    <property type="entry name" value="Ank"/>
    <property type="match status" value="1"/>
</dbReference>
<evidence type="ECO:0000313" key="5">
    <source>
        <dbReference type="EMBL" id="KDN71616.1"/>
    </source>
</evidence>
<organism evidence="5 6">
    <name type="scientific">Colletotrichum sublineola</name>
    <name type="common">Sorghum anthracnose fungus</name>
    <dbReference type="NCBI Taxonomy" id="1173701"/>
    <lineage>
        <taxon>Eukaryota</taxon>
        <taxon>Fungi</taxon>
        <taxon>Dikarya</taxon>
        <taxon>Ascomycota</taxon>
        <taxon>Pezizomycotina</taxon>
        <taxon>Sordariomycetes</taxon>
        <taxon>Hypocreomycetidae</taxon>
        <taxon>Glomerellales</taxon>
        <taxon>Glomerellaceae</taxon>
        <taxon>Colletotrichum</taxon>
        <taxon>Colletotrichum graminicola species complex</taxon>
    </lineage>
</organism>
<keyword evidence="2 3" id="KW-0040">ANK repeat</keyword>
<dbReference type="Gene3D" id="1.25.40.20">
    <property type="entry name" value="Ankyrin repeat-containing domain"/>
    <property type="match status" value="1"/>
</dbReference>